<dbReference type="Gene3D" id="3.30.70.60">
    <property type="match status" value="1"/>
</dbReference>
<dbReference type="InterPro" id="IPR014717">
    <property type="entry name" value="Transl_elong_EF1B/ribsomal_bS6"/>
</dbReference>
<evidence type="ECO:0000313" key="3">
    <source>
        <dbReference type="Proteomes" id="UP000034140"/>
    </source>
</evidence>
<comment type="caution">
    <text evidence="2">The sequence shown here is derived from an EMBL/GenBank/DDBJ whole genome shotgun (WGS) entry which is preliminary data.</text>
</comment>
<evidence type="ECO:0000256" key="1">
    <source>
        <dbReference type="SAM" id="Phobius"/>
    </source>
</evidence>
<gene>
    <name evidence="2" type="ORF">UR96_C0009G0004</name>
</gene>
<dbReference type="EMBL" id="LBRE01000009">
    <property type="protein sequence ID" value="KKP92616.1"/>
    <property type="molecule type" value="Genomic_DNA"/>
</dbReference>
<evidence type="ECO:0000313" key="2">
    <source>
        <dbReference type="EMBL" id="KKP92616.1"/>
    </source>
</evidence>
<sequence length="204" mass="23117">MEKKRLNTEEYIKLIKESPEKKRGYIFAGATVVVSILLIVFAVRPTIVTITQINSSIKEKTRLSTALDAKISTLSALDKQFEDVGTDLQDLKLIYPANGNFSLLLANINPILSRNGFYLTGINFDKYSDKNVSFTPKVLVPWSVKIAAKGKVSNIINLLKELEALPMFPVMESFSYTDQKDEYDLTNFSINLRIYKIDNANFYE</sequence>
<keyword evidence="1" id="KW-0472">Membrane</keyword>
<keyword evidence="1" id="KW-0812">Transmembrane</keyword>
<dbReference type="Proteomes" id="UP000034140">
    <property type="component" value="Unassembled WGS sequence"/>
</dbReference>
<feature type="transmembrane region" description="Helical" evidence="1">
    <location>
        <begin position="24"/>
        <end position="43"/>
    </location>
</feature>
<organism evidence="2 3">
    <name type="scientific">candidate division WS6 bacterium GW2011_GWC1_36_11</name>
    <dbReference type="NCBI Taxonomy" id="1619090"/>
    <lineage>
        <taxon>Bacteria</taxon>
        <taxon>Candidatus Dojkabacteria</taxon>
    </lineage>
</organism>
<dbReference type="AlphaFoldDB" id="A0A0G0DUC0"/>
<reference evidence="2 3" key="1">
    <citation type="journal article" date="2015" name="Nature">
        <title>rRNA introns, odd ribosomes, and small enigmatic genomes across a large radiation of phyla.</title>
        <authorList>
            <person name="Brown C.T."/>
            <person name="Hug L.A."/>
            <person name="Thomas B.C."/>
            <person name="Sharon I."/>
            <person name="Castelle C.J."/>
            <person name="Singh A."/>
            <person name="Wilkins M.J."/>
            <person name="Williams K.H."/>
            <person name="Banfield J.F."/>
        </authorList>
    </citation>
    <scope>NUCLEOTIDE SEQUENCE [LARGE SCALE GENOMIC DNA]</scope>
</reference>
<protein>
    <recommendedName>
        <fullName evidence="4">Fimbrial assembly family protein</fullName>
    </recommendedName>
</protein>
<evidence type="ECO:0008006" key="4">
    <source>
        <dbReference type="Google" id="ProtNLM"/>
    </source>
</evidence>
<accession>A0A0G0DUC0</accession>
<keyword evidence="1" id="KW-1133">Transmembrane helix</keyword>
<name>A0A0G0DUC0_9BACT</name>
<proteinExistence type="predicted"/>